<evidence type="ECO:0000313" key="2">
    <source>
        <dbReference type="EMBL" id="SEI82623.1"/>
    </source>
</evidence>
<evidence type="ECO:0000313" key="3">
    <source>
        <dbReference type="Proteomes" id="UP000199005"/>
    </source>
</evidence>
<sequence>MTQPGSSILTFEDLQRITGYQRRADVERTLIEQGVRLFRGRRGPWTTIELINQAGGFKPATSEHYNADIL</sequence>
<proteinExistence type="predicted"/>
<organism evidence="2 3">
    <name type="scientific">Azotobacter beijerinckii</name>
    <dbReference type="NCBI Taxonomy" id="170623"/>
    <lineage>
        <taxon>Bacteria</taxon>
        <taxon>Pseudomonadati</taxon>
        <taxon>Pseudomonadota</taxon>
        <taxon>Gammaproteobacteria</taxon>
        <taxon>Pseudomonadales</taxon>
        <taxon>Pseudomonadaceae</taxon>
        <taxon>Azotobacter</taxon>
    </lineage>
</organism>
<dbReference type="Pfam" id="PF13986">
    <property type="entry name" value="DUF4224"/>
    <property type="match status" value="1"/>
</dbReference>
<feature type="domain" description="DUF4224" evidence="1">
    <location>
        <begin position="8"/>
        <end position="41"/>
    </location>
</feature>
<dbReference type="EMBL" id="FNYO01000022">
    <property type="protein sequence ID" value="SEI82623.1"/>
    <property type="molecule type" value="Genomic_DNA"/>
</dbReference>
<dbReference type="Proteomes" id="UP000199005">
    <property type="component" value="Unassembled WGS sequence"/>
</dbReference>
<protein>
    <recommendedName>
        <fullName evidence="1">DUF4224 domain-containing protein</fullName>
    </recommendedName>
</protein>
<evidence type="ECO:0000259" key="1">
    <source>
        <dbReference type="Pfam" id="PF13986"/>
    </source>
</evidence>
<accession>A0A1H6TRD5</accession>
<dbReference type="RefSeq" id="WP_090899305.1">
    <property type="nucleotide sequence ID" value="NZ_FNYO01000022.1"/>
</dbReference>
<reference evidence="2 3" key="1">
    <citation type="submission" date="2016-10" db="EMBL/GenBank/DDBJ databases">
        <authorList>
            <person name="de Groot N.N."/>
        </authorList>
    </citation>
    <scope>NUCLEOTIDE SEQUENCE [LARGE SCALE GENOMIC DNA]</scope>
    <source>
        <strain evidence="2 3">DSM 1041</strain>
    </source>
</reference>
<dbReference type="AlphaFoldDB" id="A0A1H6TRD5"/>
<gene>
    <name evidence="2" type="ORF">SAMN04244579_02136</name>
</gene>
<dbReference type="STRING" id="170623.SAMN04244579_02136"/>
<dbReference type="InterPro" id="IPR025319">
    <property type="entry name" value="DUF4224"/>
</dbReference>
<name>A0A1H6TRD5_9GAMM</name>